<sequence>MQAHTCLLADRDENKQAADEWDRECGTRFMAERFLQLNPGAGKAEPENS</sequence>
<dbReference type="RefSeq" id="WP_160327383.1">
    <property type="nucleotide sequence ID" value="NZ_BJCS01000004.1"/>
</dbReference>
<evidence type="ECO:0000313" key="2">
    <source>
        <dbReference type="Proteomes" id="UP000061660"/>
    </source>
</evidence>
<accession>A0A0U2UMG2</accession>
<name>A0A0U2UMG2_9BACL</name>
<protein>
    <submittedName>
        <fullName evidence="1">Uncharacterized protein</fullName>
    </submittedName>
</protein>
<proteinExistence type="predicted"/>
<organism evidence="1 2">
    <name type="scientific">Paenibacillus naphthalenovorans</name>
    <dbReference type="NCBI Taxonomy" id="162209"/>
    <lineage>
        <taxon>Bacteria</taxon>
        <taxon>Bacillati</taxon>
        <taxon>Bacillota</taxon>
        <taxon>Bacilli</taxon>
        <taxon>Bacillales</taxon>
        <taxon>Paenibacillaceae</taxon>
        <taxon>Paenibacillus</taxon>
    </lineage>
</organism>
<dbReference type="KEGG" id="pnp:IJ22_27640"/>
<dbReference type="Proteomes" id="UP000061660">
    <property type="component" value="Chromosome"/>
</dbReference>
<dbReference type="STRING" id="162209.IJ22_27640"/>
<evidence type="ECO:0000313" key="1">
    <source>
        <dbReference type="EMBL" id="ALS23137.1"/>
    </source>
</evidence>
<dbReference type="PATRIC" id="fig|162209.4.peg.2944"/>
<reference evidence="2" key="1">
    <citation type="submission" date="2015-12" db="EMBL/GenBank/DDBJ databases">
        <title>Complete genome sequences of two moderately thermophilic Paenibacillus species.</title>
        <authorList>
            <person name="Butler R.III."/>
            <person name="Wang J."/>
            <person name="Stark B.C."/>
            <person name="Pombert J.-F."/>
        </authorList>
    </citation>
    <scope>NUCLEOTIDE SEQUENCE [LARGE SCALE GENOMIC DNA]</scope>
    <source>
        <strain evidence="2">32O-Y</strain>
    </source>
</reference>
<keyword evidence="2" id="KW-1185">Reference proteome</keyword>
<dbReference type="EMBL" id="CP013652">
    <property type="protein sequence ID" value="ALS23137.1"/>
    <property type="molecule type" value="Genomic_DNA"/>
</dbReference>
<reference evidence="1 2" key="2">
    <citation type="journal article" date="2016" name="Genome Announc.">
        <title>Complete Genome Sequences of Two Interactive Moderate Thermophiles, Paenibacillus napthalenovorans 32O-Y and Paenibacillus sp. 32O-W.</title>
        <authorList>
            <person name="Butler R.R.III."/>
            <person name="Wang J."/>
            <person name="Stark B.C."/>
            <person name="Pombert J.F."/>
        </authorList>
    </citation>
    <scope>NUCLEOTIDE SEQUENCE [LARGE SCALE GENOMIC DNA]</scope>
    <source>
        <strain evidence="1 2">32O-Y</strain>
    </source>
</reference>
<dbReference type="AlphaFoldDB" id="A0A0U2UMG2"/>
<gene>
    <name evidence="1" type="ORF">IJ22_27640</name>
</gene>